<dbReference type="GO" id="GO:0006227">
    <property type="term" value="P:dUDP biosynthetic process"/>
    <property type="evidence" value="ECO:0007669"/>
    <property type="project" value="TreeGrafter"/>
</dbReference>
<reference evidence="12 13" key="1">
    <citation type="submission" date="2014-05" db="EMBL/GenBank/DDBJ databases">
        <title>Novel Listeriaceae from food processing environments.</title>
        <authorList>
            <person name="den Bakker H.C."/>
        </authorList>
    </citation>
    <scope>NUCLEOTIDE SEQUENCE [LARGE SCALE GENOMIC DNA]</scope>
    <source>
        <strain evidence="12 13">FSL A5-0281</strain>
    </source>
</reference>
<dbReference type="PANTHER" id="PTHR10344:SF4">
    <property type="entry name" value="UMP-CMP KINASE 2, MITOCHONDRIAL"/>
    <property type="match status" value="1"/>
</dbReference>
<dbReference type="GeneID" id="58718866"/>
<dbReference type="STRING" id="1552123.EP57_16165"/>
<dbReference type="Gene3D" id="3.40.50.300">
    <property type="entry name" value="P-loop containing nucleotide triphosphate hydrolases"/>
    <property type="match status" value="1"/>
</dbReference>
<dbReference type="Proteomes" id="UP000029844">
    <property type="component" value="Unassembled WGS sequence"/>
</dbReference>
<dbReference type="Pfam" id="PF02223">
    <property type="entry name" value="Thymidylate_kin"/>
    <property type="match status" value="1"/>
</dbReference>
<accession>A0A099VXQ4</accession>
<sequence>MNGIFITLEGPDGSGKTTVSTRLAERLEEAGIQFVKTREPGGSKISDVVRDIFLNDLDSRMDAKTEALLIAGARRQHVVELIRPALAEGKLVLCDRFIDSSLAYQGVGRDIGIDEVLKINQFAVETTMPDVTFYLDVPADVGLARIAANKGREVNRLDMEDVTFHSKVQAGYETVRDMFPERIEIIDATRTVEEIVADIFDRIQAKLS</sequence>
<dbReference type="GO" id="GO:0006235">
    <property type="term" value="P:dTTP biosynthetic process"/>
    <property type="evidence" value="ECO:0007669"/>
    <property type="project" value="UniProtKB-UniRule"/>
</dbReference>
<evidence type="ECO:0000256" key="6">
    <source>
        <dbReference type="ARBA" id="ARBA00022741"/>
    </source>
</evidence>
<comment type="function">
    <text evidence="10 11">Phosphorylation of dTMP to form dTDP in both de novo and salvage pathways of dTTP synthesis.</text>
</comment>
<dbReference type="InterPro" id="IPR027417">
    <property type="entry name" value="P-loop_NTPase"/>
</dbReference>
<evidence type="ECO:0000256" key="5">
    <source>
        <dbReference type="ARBA" id="ARBA00022727"/>
    </source>
</evidence>
<evidence type="ECO:0000256" key="1">
    <source>
        <dbReference type="ARBA" id="ARBA00009776"/>
    </source>
</evidence>
<dbReference type="FunFam" id="3.40.50.300:FF:000225">
    <property type="entry name" value="Thymidylate kinase"/>
    <property type="match status" value="1"/>
</dbReference>
<dbReference type="EMBL" id="JNFA01000031">
    <property type="protein sequence ID" value="KGL37562.1"/>
    <property type="molecule type" value="Genomic_DNA"/>
</dbReference>
<dbReference type="CDD" id="cd01672">
    <property type="entry name" value="TMPK"/>
    <property type="match status" value="1"/>
</dbReference>
<dbReference type="RefSeq" id="WP_036088301.1">
    <property type="nucleotide sequence ID" value="NZ_CBCSHQ010000009.1"/>
</dbReference>
<dbReference type="OrthoDB" id="9774907at2"/>
<keyword evidence="4 11" id="KW-0808">Transferase</keyword>
<comment type="similarity">
    <text evidence="1 11">Belongs to the thymidylate kinase family.</text>
</comment>
<evidence type="ECO:0000256" key="4">
    <source>
        <dbReference type="ARBA" id="ARBA00022679"/>
    </source>
</evidence>
<dbReference type="SUPFAM" id="SSF52540">
    <property type="entry name" value="P-loop containing nucleoside triphosphate hydrolases"/>
    <property type="match status" value="1"/>
</dbReference>
<evidence type="ECO:0000313" key="13">
    <source>
        <dbReference type="Proteomes" id="UP000029844"/>
    </source>
</evidence>
<keyword evidence="13" id="KW-1185">Reference proteome</keyword>
<organism evidence="12 13">
    <name type="scientific">Listeria booriae</name>
    <dbReference type="NCBI Taxonomy" id="1552123"/>
    <lineage>
        <taxon>Bacteria</taxon>
        <taxon>Bacillati</taxon>
        <taxon>Bacillota</taxon>
        <taxon>Bacilli</taxon>
        <taxon>Bacillales</taxon>
        <taxon>Listeriaceae</taxon>
        <taxon>Listeria</taxon>
    </lineage>
</organism>
<dbReference type="InterPro" id="IPR018094">
    <property type="entry name" value="Thymidylate_kinase"/>
</dbReference>
<dbReference type="EC" id="2.7.4.9" evidence="2 11"/>
<evidence type="ECO:0000256" key="3">
    <source>
        <dbReference type="ARBA" id="ARBA00017144"/>
    </source>
</evidence>
<dbReference type="GO" id="GO:0004798">
    <property type="term" value="F:dTMP kinase activity"/>
    <property type="evidence" value="ECO:0007669"/>
    <property type="project" value="UniProtKB-UniRule"/>
</dbReference>
<dbReference type="PROSITE" id="PS01331">
    <property type="entry name" value="THYMIDYLATE_KINASE"/>
    <property type="match status" value="1"/>
</dbReference>
<evidence type="ECO:0000256" key="10">
    <source>
        <dbReference type="ARBA" id="ARBA00057735"/>
    </source>
</evidence>
<name>A0A099VXQ4_9LIST</name>
<keyword evidence="6 11" id="KW-0547">Nucleotide-binding</keyword>
<gene>
    <name evidence="11" type="primary">tmk</name>
    <name evidence="12" type="ORF">EP57_16165</name>
</gene>
<dbReference type="eggNOG" id="COG0125">
    <property type="taxonomic scope" value="Bacteria"/>
</dbReference>
<evidence type="ECO:0000313" key="12">
    <source>
        <dbReference type="EMBL" id="KGL37562.1"/>
    </source>
</evidence>
<comment type="catalytic activity">
    <reaction evidence="9 11">
        <text>dTMP + ATP = dTDP + ADP</text>
        <dbReference type="Rhea" id="RHEA:13517"/>
        <dbReference type="ChEBI" id="CHEBI:30616"/>
        <dbReference type="ChEBI" id="CHEBI:58369"/>
        <dbReference type="ChEBI" id="CHEBI:63528"/>
        <dbReference type="ChEBI" id="CHEBI:456216"/>
        <dbReference type="EC" id="2.7.4.9"/>
    </reaction>
</comment>
<dbReference type="GO" id="GO:0006233">
    <property type="term" value="P:dTDP biosynthetic process"/>
    <property type="evidence" value="ECO:0007669"/>
    <property type="project" value="InterPro"/>
</dbReference>
<feature type="binding site" evidence="11">
    <location>
        <begin position="10"/>
        <end position="17"/>
    </location>
    <ligand>
        <name>ATP</name>
        <dbReference type="ChEBI" id="CHEBI:30616"/>
    </ligand>
</feature>
<proteinExistence type="inferred from homology"/>
<keyword evidence="5 11" id="KW-0545">Nucleotide biosynthesis</keyword>
<comment type="caution">
    <text evidence="12">The sequence shown here is derived from an EMBL/GenBank/DDBJ whole genome shotgun (WGS) entry which is preliminary data.</text>
</comment>
<dbReference type="NCBIfam" id="TIGR00041">
    <property type="entry name" value="DTMP_kinase"/>
    <property type="match status" value="1"/>
</dbReference>
<dbReference type="HAMAP" id="MF_00165">
    <property type="entry name" value="Thymidylate_kinase"/>
    <property type="match status" value="1"/>
</dbReference>
<evidence type="ECO:0000256" key="8">
    <source>
        <dbReference type="ARBA" id="ARBA00022840"/>
    </source>
</evidence>
<dbReference type="GO" id="GO:0005524">
    <property type="term" value="F:ATP binding"/>
    <property type="evidence" value="ECO:0007669"/>
    <property type="project" value="UniProtKB-UniRule"/>
</dbReference>
<dbReference type="GO" id="GO:0005829">
    <property type="term" value="C:cytosol"/>
    <property type="evidence" value="ECO:0007669"/>
    <property type="project" value="TreeGrafter"/>
</dbReference>
<dbReference type="PANTHER" id="PTHR10344">
    <property type="entry name" value="THYMIDYLATE KINASE"/>
    <property type="match status" value="1"/>
</dbReference>
<evidence type="ECO:0000256" key="11">
    <source>
        <dbReference type="HAMAP-Rule" id="MF_00165"/>
    </source>
</evidence>
<dbReference type="InterPro" id="IPR039430">
    <property type="entry name" value="Thymidylate_kin-like_dom"/>
</dbReference>
<protein>
    <recommendedName>
        <fullName evidence="3 11">Thymidylate kinase</fullName>
        <ecNumber evidence="2 11">2.7.4.9</ecNumber>
    </recommendedName>
    <alternativeName>
        <fullName evidence="11">dTMP kinase</fullName>
    </alternativeName>
</protein>
<evidence type="ECO:0000256" key="7">
    <source>
        <dbReference type="ARBA" id="ARBA00022777"/>
    </source>
</evidence>
<dbReference type="InterPro" id="IPR018095">
    <property type="entry name" value="Thymidylate_kin_CS"/>
</dbReference>
<evidence type="ECO:0000256" key="2">
    <source>
        <dbReference type="ARBA" id="ARBA00012980"/>
    </source>
</evidence>
<keyword evidence="7 11" id="KW-0418">Kinase</keyword>
<keyword evidence="8 11" id="KW-0067">ATP-binding</keyword>
<evidence type="ECO:0000256" key="9">
    <source>
        <dbReference type="ARBA" id="ARBA00048743"/>
    </source>
</evidence>
<dbReference type="AlphaFoldDB" id="A0A099VXQ4"/>